<evidence type="ECO:0000259" key="1">
    <source>
        <dbReference type="Pfam" id="PF01425"/>
    </source>
</evidence>
<dbReference type="Pfam" id="PF01425">
    <property type="entry name" value="Amidase"/>
    <property type="match status" value="1"/>
</dbReference>
<name>A0A356LDI8_9BURK</name>
<dbReference type="PANTHER" id="PTHR11895:SF176">
    <property type="entry name" value="AMIDASE AMID-RELATED"/>
    <property type="match status" value="1"/>
</dbReference>
<dbReference type="SUPFAM" id="SSF75304">
    <property type="entry name" value="Amidase signature (AS) enzymes"/>
    <property type="match status" value="1"/>
</dbReference>
<gene>
    <name evidence="2" type="ORF">DD666_06300</name>
</gene>
<dbReference type="InterPro" id="IPR020556">
    <property type="entry name" value="Amidase_CS"/>
</dbReference>
<sequence length="483" mass="51171">MVIALAIVTLLIITILRRRTNPMEHYAFSTVARLASQLSRQGVTSELLTTFFLRRIEKYNPMLNAFVAVFGEQAIRDAKASDARRAAGQSLGLLDGIPVAVKDLIDVAGTVTTGGSAVHDGQASSQTAALAQRLKAQGAIVIGKTQTVEFAFGGWGTNAHLGTPLNPWDANRARAPGGSSSGSAVAVAAGLVPCAIGTDTGGSVRIPAAFCSLTGLKMTAGQTDMSGILPLAPMLDSVGPITHTADDAAIVYRALTCAPGEVLDESCHRLLDDGSGLDGMTLGVMPDEQYDTDVQRSVRLGVRDMVRMAEMAGANIVRERPPLSFNTVFEQSGLLMAACAWRLHGALVQDHDAPMDPFVRRRMLAGQAVSQTQYEELLAQHQAAIGIWQAWMTDKDAFMIPTVPAIAPLLADVDEAASPAFFTRLANWTGGCALALPAGFDPSNMPVSAQLVGKRQDERRLLQIGSVIQSLTAWHSYSPTLPG</sequence>
<dbReference type="Proteomes" id="UP000264036">
    <property type="component" value="Unassembled WGS sequence"/>
</dbReference>
<evidence type="ECO:0000313" key="2">
    <source>
        <dbReference type="EMBL" id="HBP29012.1"/>
    </source>
</evidence>
<dbReference type="InterPro" id="IPR036928">
    <property type="entry name" value="AS_sf"/>
</dbReference>
<dbReference type="InterPro" id="IPR023631">
    <property type="entry name" value="Amidase_dom"/>
</dbReference>
<reference evidence="2 3" key="1">
    <citation type="journal article" date="2018" name="Nat. Biotechnol.">
        <title>A standardized bacterial taxonomy based on genome phylogeny substantially revises the tree of life.</title>
        <authorList>
            <person name="Parks D.H."/>
            <person name="Chuvochina M."/>
            <person name="Waite D.W."/>
            <person name="Rinke C."/>
            <person name="Skarshewski A."/>
            <person name="Chaumeil P.A."/>
            <person name="Hugenholtz P."/>
        </authorList>
    </citation>
    <scope>NUCLEOTIDE SEQUENCE [LARGE SCALE GENOMIC DNA]</scope>
    <source>
        <strain evidence="2">UBA10707</strain>
    </source>
</reference>
<dbReference type="Gene3D" id="3.90.1300.10">
    <property type="entry name" value="Amidase signature (AS) domain"/>
    <property type="match status" value="1"/>
</dbReference>
<accession>A0A356LDI8</accession>
<feature type="domain" description="Amidase" evidence="1">
    <location>
        <begin position="48"/>
        <end position="462"/>
    </location>
</feature>
<dbReference type="GO" id="GO:0003824">
    <property type="term" value="F:catalytic activity"/>
    <property type="evidence" value="ECO:0007669"/>
    <property type="project" value="InterPro"/>
</dbReference>
<dbReference type="PANTHER" id="PTHR11895">
    <property type="entry name" value="TRANSAMIDASE"/>
    <property type="match status" value="1"/>
</dbReference>
<organism evidence="2 3">
    <name type="scientific">Advenella kashmirensis</name>
    <dbReference type="NCBI Taxonomy" id="310575"/>
    <lineage>
        <taxon>Bacteria</taxon>
        <taxon>Pseudomonadati</taxon>
        <taxon>Pseudomonadota</taxon>
        <taxon>Betaproteobacteria</taxon>
        <taxon>Burkholderiales</taxon>
        <taxon>Alcaligenaceae</taxon>
    </lineage>
</organism>
<dbReference type="AlphaFoldDB" id="A0A356LDI8"/>
<dbReference type="PROSITE" id="PS00571">
    <property type="entry name" value="AMIDASES"/>
    <property type="match status" value="1"/>
</dbReference>
<protein>
    <submittedName>
        <fullName evidence="2">Amidase</fullName>
    </submittedName>
</protein>
<proteinExistence type="predicted"/>
<dbReference type="InterPro" id="IPR000120">
    <property type="entry name" value="Amidase"/>
</dbReference>
<evidence type="ECO:0000313" key="3">
    <source>
        <dbReference type="Proteomes" id="UP000264036"/>
    </source>
</evidence>
<dbReference type="EMBL" id="DOEK01000011">
    <property type="protein sequence ID" value="HBP29012.1"/>
    <property type="molecule type" value="Genomic_DNA"/>
</dbReference>
<comment type="caution">
    <text evidence="2">The sequence shown here is derived from an EMBL/GenBank/DDBJ whole genome shotgun (WGS) entry which is preliminary data.</text>
</comment>